<dbReference type="Proteomes" id="UP000296733">
    <property type="component" value="Chromosome"/>
</dbReference>
<evidence type="ECO:0000313" key="2">
    <source>
        <dbReference type="EMBL" id="QCC48223.1"/>
    </source>
</evidence>
<keyword evidence="1" id="KW-0812">Transmembrane</keyword>
<keyword evidence="3" id="KW-0378">Hydrolase</keyword>
<keyword evidence="1" id="KW-1133">Transmembrane helix</keyword>
<keyword evidence="4" id="KW-1185">Reference proteome</keyword>
<dbReference type="EMBL" id="CP031311">
    <property type="protein sequence ID" value="QCC48223.1"/>
    <property type="molecule type" value="Genomic_DNA"/>
</dbReference>
<dbReference type="AlphaFoldDB" id="A0A1H5Z7F1"/>
<dbReference type="EMBL" id="FNVN01000002">
    <property type="protein sequence ID" value="SEG31306.1"/>
    <property type="molecule type" value="Genomic_DNA"/>
</dbReference>
<dbReference type="OrthoDB" id="200338at2157"/>
<dbReference type="KEGG" id="hlm:DV707_11415"/>
<dbReference type="RefSeq" id="WP_103991575.1">
    <property type="nucleotide sequence ID" value="NZ_CP031311.1"/>
</dbReference>
<feature type="transmembrane region" description="Helical" evidence="1">
    <location>
        <begin position="60"/>
        <end position="80"/>
    </location>
</feature>
<keyword evidence="1" id="KW-0472">Membrane</keyword>
<protein>
    <submittedName>
        <fullName evidence="3">LexA-binding, inner membrane-associated putative hydrolase</fullName>
    </submittedName>
    <submittedName>
        <fullName evidence="2">Metal-dependent hydrolase</fullName>
    </submittedName>
</protein>
<evidence type="ECO:0000313" key="4">
    <source>
        <dbReference type="Proteomes" id="UP000236740"/>
    </source>
</evidence>
<reference evidence="2 5" key="2">
    <citation type="journal article" date="2019" name="Nat. Commun.">
        <title>A new type of DNA phosphorothioation-based antiviral system in archaea.</title>
        <authorList>
            <person name="Xiong L."/>
            <person name="Liu S."/>
            <person name="Chen S."/>
            <person name="Xiao Y."/>
            <person name="Zhu B."/>
            <person name="Gao Y."/>
            <person name="Zhang Y."/>
            <person name="Chen B."/>
            <person name="Luo J."/>
            <person name="Deng Z."/>
            <person name="Chen X."/>
            <person name="Wang L."/>
            <person name="Chen S."/>
        </authorList>
    </citation>
    <scope>NUCLEOTIDE SEQUENCE [LARGE SCALE GENOMIC DNA]</scope>
    <source>
        <strain evidence="2 5">CGMCC 1.10331</strain>
    </source>
</reference>
<sequence>MLPLEHFIVAFLPVLGYVLVRDGRLPTLRLVALVFVGSQFPDLIDKPLAHQFGVIPSGRVFMHSLPVAVPFLAAVALYGWKTDRNRLSSAFAFAHLSHLLADNYRPLLPPSPTVSPDLLWPFTPPATRAPVPHWAGPGGINVRLWTLFSAVVLAVCAYVLVADVREHF</sequence>
<evidence type="ECO:0000313" key="5">
    <source>
        <dbReference type="Proteomes" id="UP000296733"/>
    </source>
</evidence>
<dbReference type="Pfam" id="PF04307">
    <property type="entry name" value="YdjM"/>
    <property type="match status" value="1"/>
</dbReference>
<evidence type="ECO:0000313" key="3">
    <source>
        <dbReference type="EMBL" id="SEG31306.1"/>
    </source>
</evidence>
<evidence type="ECO:0000256" key="1">
    <source>
        <dbReference type="SAM" id="Phobius"/>
    </source>
</evidence>
<dbReference type="GeneID" id="39858710"/>
<reference evidence="3 4" key="1">
    <citation type="submission" date="2016-10" db="EMBL/GenBank/DDBJ databases">
        <authorList>
            <person name="de Groot N.N."/>
        </authorList>
    </citation>
    <scope>NUCLEOTIDE SEQUENCE [LARGE SCALE GENOMIC DNA]</scope>
    <source>
        <strain evidence="3 4">CGMCC 1.10331</strain>
    </source>
</reference>
<gene>
    <name evidence="2" type="ORF">DV707_11415</name>
    <name evidence="3" type="ORF">SAMN04488133_1849</name>
</gene>
<dbReference type="GO" id="GO:0016787">
    <property type="term" value="F:hydrolase activity"/>
    <property type="evidence" value="ECO:0007669"/>
    <property type="project" value="UniProtKB-KW"/>
</dbReference>
<proteinExistence type="predicted"/>
<organism evidence="3 4">
    <name type="scientific">Halobellus limi</name>
    <dbReference type="NCBI Taxonomy" id="699433"/>
    <lineage>
        <taxon>Archaea</taxon>
        <taxon>Methanobacteriati</taxon>
        <taxon>Methanobacteriota</taxon>
        <taxon>Stenosarchaea group</taxon>
        <taxon>Halobacteria</taxon>
        <taxon>Halobacteriales</taxon>
        <taxon>Haloferacaceae</taxon>
        <taxon>Halobellus</taxon>
    </lineage>
</organism>
<feature type="transmembrane region" description="Helical" evidence="1">
    <location>
        <begin position="142"/>
        <end position="161"/>
    </location>
</feature>
<dbReference type="InterPro" id="IPR007404">
    <property type="entry name" value="YdjM-like"/>
</dbReference>
<accession>A0A1H5Z7F1</accession>
<dbReference type="Proteomes" id="UP000236740">
    <property type="component" value="Unassembled WGS sequence"/>
</dbReference>
<name>A0A1H5Z7F1_9EURY</name>